<evidence type="ECO:0000313" key="3">
    <source>
        <dbReference type="Proteomes" id="UP000662701"/>
    </source>
</evidence>
<reference evidence="2 3" key="2">
    <citation type="submission" date="2020-11" db="EMBL/GenBank/DDBJ databases">
        <title>Description of novel Gluconobacter species.</title>
        <authorList>
            <person name="Cleenwerck I."/>
            <person name="Cnockaert M."/>
            <person name="Borremans W."/>
            <person name="Wieme A.D."/>
            <person name="De Vuyst L."/>
            <person name="Vandamme P."/>
        </authorList>
    </citation>
    <scope>NUCLEOTIDE SEQUENCE [LARGE SCALE GENOMIC DNA]</scope>
    <source>
        <strain evidence="2 3">LMG 1745</strain>
    </source>
</reference>
<proteinExistence type="predicted"/>
<dbReference type="RefSeq" id="WP_194262328.1">
    <property type="nucleotide sequence ID" value="NZ_JABCQH010000005.1"/>
</dbReference>
<keyword evidence="1" id="KW-0472">Membrane</keyword>
<feature type="transmembrane region" description="Helical" evidence="1">
    <location>
        <begin position="143"/>
        <end position="160"/>
    </location>
</feature>
<protein>
    <recommendedName>
        <fullName evidence="4">DUF2975 domain-containing protein</fullName>
    </recommendedName>
</protein>
<keyword evidence="1" id="KW-0812">Transmembrane</keyword>
<gene>
    <name evidence="2" type="ORF">HKD19_08080</name>
</gene>
<dbReference type="EMBL" id="JABCQH010000005">
    <property type="protein sequence ID" value="MBF0888500.1"/>
    <property type="molecule type" value="Genomic_DNA"/>
</dbReference>
<reference evidence="3" key="1">
    <citation type="submission" date="2020-04" db="EMBL/GenBank/DDBJ databases">
        <title>Description of novel Gluconacetobacter.</title>
        <authorList>
            <person name="Sombolestani A."/>
        </authorList>
    </citation>
    <scope>NUCLEOTIDE SEQUENCE [LARGE SCALE GENOMIC DNA]</scope>
    <source>
        <strain evidence="3">LMG 1745</strain>
    </source>
</reference>
<feature type="transmembrane region" description="Helical" evidence="1">
    <location>
        <begin position="17"/>
        <end position="44"/>
    </location>
</feature>
<sequence>MMKTVDALHRVRQVLRFLFATSAVLFWCELLLLVGSLVLMPVLYVFWNRQSYSLAHDGNDMAGLIVGVVIFYILKSILGNSISIVDNALSGKIFSRNNSDIVWIIFRKIFCFSGIVFFAGVFSSFLDPAAYGPFSWIELLSDLADSALCLGLLYLIALLFEMGVQLQSEMDEVI</sequence>
<evidence type="ECO:0000256" key="1">
    <source>
        <dbReference type="SAM" id="Phobius"/>
    </source>
</evidence>
<evidence type="ECO:0000313" key="2">
    <source>
        <dbReference type="EMBL" id="MBF0888500.1"/>
    </source>
</evidence>
<keyword evidence="3" id="KW-1185">Reference proteome</keyword>
<organism evidence="2 3">
    <name type="scientific">Gluconobacter cadivus</name>
    <dbReference type="NCBI Taxonomy" id="2728101"/>
    <lineage>
        <taxon>Bacteria</taxon>
        <taxon>Pseudomonadati</taxon>
        <taxon>Pseudomonadota</taxon>
        <taxon>Alphaproteobacteria</taxon>
        <taxon>Acetobacterales</taxon>
        <taxon>Acetobacteraceae</taxon>
        <taxon>Gluconobacter</taxon>
    </lineage>
</organism>
<comment type="caution">
    <text evidence="2">The sequence shown here is derived from an EMBL/GenBank/DDBJ whole genome shotgun (WGS) entry which is preliminary data.</text>
</comment>
<dbReference type="Proteomes" id="UP000662701">
    <property type="component" value="Unassembled WGS sequence"/>
</dbReference>
<feature type="transmembrane region" description="Helical" evidence="1">
    <location>
        <begin position="101"/>
        <end position="123"/>
    </location>
</feature>
<name>A0ABR9YVW4_9PROT</name>
<feature type="transmembrane region" description="Helical" evidence="1">
    <location>
        <begin position="64"/>
        <end position="89"/>
    </location>
</feature>
<keyword evidence="1" id="KW-1133">Transmembrane helix</keyword>
<evidence type="ECO:0008006" key="4">
    <source>
        <dbReference type="Google" id="ProtNLM"/>
    </source>
</evidence>
<accession>A0ABR9YVW4</accession>